<accession>A0AAV4I729</accession>
<keyword evidence="2" id="KW-1185">Reference proteome</keyword>
<comment type="caution">
    <text evidence="1">The sequence shown here is derived from an EMBL/GenBank/DDBJ whole genome shotgun (WGS) entry which is preliminary data.</text>
</comment>
<dbReference type="Gene3D" id="3.10.20.90">
    <property type="entry name" value="Phosphatidylinositol 3-kinase Catalytic Subunit, Chain A, domain 1"/>
    <property type="match status" value="1"/>
</dbReference>
<protein>
    <recommendedName>
        <fullName evidence="3">Ubiquitin-like domain-containing protein</fullName>
    </recommendedName>
</protein>
<proteinExistence type="predicted"/>
<sequence length="149" mass="16729">MSSLPALSNEFTALVRPLNAAQNEPPLKLWVTQGNRQFKVTLRLADNENGARISMRHLAEVILHETGILPREQRYCFHGISWSNPDLGPWSPGLRDLGLKNGDNVQMVAFHHAVPDWESVHALGTLESRFSKLANEVHAIFYRLHGVST</sequence>
<evidence type="ECO:0000313" key="2">
    <source>
        <dbReference type="Proteomes" id="UP000762676"/>
    </source>
</evidence>
<dbReference type="Proteomes" id="UP000762676">
    <property type="component" value="Unassembled WGS sequence"/>
</dbReference>
<gene>
    <name evidence="1" type="ORF">ElyMa_002949400</name>
</gene>
<name>A0AAV4I729_9GAST</name>
<dbReference type="EMBL" id="BMAT01006086">
    <property type="protein sequence ID" value="GFS05865.1"/>
    <property type="molecule type" value="Genomic_DNA"/>
</dbReference>
<reference evidence="1 2" key="1">
    <citation type="journal article" date="2021" name="Elife">
        <title>Chloroplast acquisition without the gene transfer in kleptoplastic sea slugs, Plakobranchus ocellatus.</title>
        <authorList>
            <person name="Maeda T."/>
            <person name="Takahashi S."/>
            <person name="Yoshida T."/>
            <person name="Shimamura S."/>
            <person name="Takaki Y."/>
            <person name="Nagai Y."/>
            <person name="Toyoda A."/>
            <person name="Suzuki Y."/>
            <person name="Arimoto A."/>
            <person name="Ishii H."/>
            <person name="Satoh N."/>
            <person name="Nishiyama T."/>
            <person name="Hasebe M."/>
            <person name="Maruyama T."/>
            <person name="Minagawa J."/>
            <person name="Obokata J."/>
            <person name="Shigenobu S."/>
        </authorList>
    </citation>
    <scope>NUCLEOTIDE SEQUENCE [LARGE SCALE GENOMIC DNA]</scope>
</reference>
<dbReference type="AlphaFoldDB" id="A0AAV4I729"/>
<evidence type="ECO:0000313" key="1">
    <source>
        <dbReference type="EMBL" id="GFS05865.1"/>
    </source>
</evidence>
<evidence type="ECO:0008006" key="3">
    <source>
        <dbReference type="Google" id="ProtNLM"/>
    </source>
</evidence>
<organism evidence="1 2">
    <name type="scientific">Elysia marginata</name>
    <dbReference type="NCBI Taxonomy" id="1093978"/>
    <lineage>
        <taxon>Eukaryota</taxon>
        <taxon>Metazoa</taxon>
        <taxon>Spiralia</taxon>
        <taxon>Lophotrochozoa</taxon>
        <taxon>Mollusca</taxon>
        <taxon>Gastropoda</taxon>
        <taxon>Heterobranchia</taxon>
        <taxon>Euthyneura</taxon>
        <taxon>Panpulmonata</taxon>
        <taxon>Sacoglossa</taxon>
        <taxon>Placobranchoidea</taxon>
        <taxon>Plakobranchidae</taxon>
        <taxon>Elysia</taxon>
    </lineage>
</organism>